<reference evidence="2 3" key="1">
    <citation type="journal article" date="2013" name="Genome Biol. Evol.">
        <title>Genomes of Stigonematalean cyanobacteria (subsection V) and the evolution of oxygenic photosynthesis from prokaryotes to plastids.</title>
        <authorList>
            <person name="Dagan T."/>
            <person name="Roettger M."/>
            <person name="Stucken K."/>
            <person name="Landan G."/>
            <person name="Koch R."/>
            <person name="Major P."/>
            <person name="Gould S.B."/>
            <person name="Goremykin V.V."/>
            <person name="Rippka R."/>
            <person name="Tandeau de Marsac N."/>
            <person name="Gugger M."/>
            <person name="Lockhart P.J."/>
            <person name="Allen J.F."/>
            <person name="Brune I."/>
            <person name="Maus I."/>
            <person name="Puhler A."/>
            <person name="Martin W.F."/>
        </authorList>
    </citation>
    <scope>NUCLEOTIDE SEQUENCE [LARGE SCALE GENOMIC DNA]</scope>
    <source>
        <strain evidence="2 3">PCC 7110</strain>
    </source>
</reference>
<dbReference type="OrthoDB" id="8617719at2"/>
<dbReference type="GO" id="GO:0003676">
    <property type="term" value="F:nucleic acid binding"/>
    <property type="evidence" value="ECO:0007669"/>
    <property type="project" value="InterPro"/>
</dbReference>
<dbReference type="InterPro" id="IPR002711">
    <property type="entry name" value="HNH"/>
</dbReference>
<comment type="caution">
    <text evidence="2">The sequence shown here is derived from an EMBL/GenBank/DDBJ whole genome shotgun (WGS) entry which is preliminary data.</text>
</comment>
<evidence type="ECO:0000313" key="2">
    <source>
        <dbReference type="EMBL" id="KYC36568.1"/>
    </source>
</evidence>
<keyword evidence="3" id="KW-1185">Reference proteome</keyword>
<dbReference type="STRING" id="128403.WA1_43555"/>
<evidence type="ECO:0000313" key="3">
    <source>
        <dbReference type="Proteomes" id="UP000076925"/>
    </source>
</evidence>
<dbReference type="GO" id="GO:0004519">
    <property type="term" value="F:endonuclease activity"/>
    <property type="evidence" value="ECO:0007669"/>
    <property type="project" value="InterPro"/>
</dbReference>
<organism evidence="2 3">
    <name type="scientific">Scytonema hofmannii PCC 7110</name>
    <dbReference type="NCBI Taxonomy" id="128403"/>
    <lineage>
        <taxon>Bacteria</taxon>
        <taxon>Bacillati</taxon>
        <taxon>Cyanobacteriota</taxon>
        <taxon>Cyanophyceae</taxon>
        <taxon>Nostocales</taxon>
        <taxon>Scytonemataceae</taxon>
        <taxon>Scytonema</taxon>
    </lineage>
</organism>
<dbReference type="RefSeq" id="WP_017748318.1">
    <property type="nucleotide sequence ID" value="NZ_KQ976354.1"/>
</dbReference>
<protein>
    <recommendedName>
        <fullName evidence="1">HNH domain-containing protein</fullName>
    </recommendedName>
</protein>
<accession>A0A139WVW1</accession>
<dbReference type="EMBL" id="ANNX02000047">
    <property type="protein sequence ID" value="KYC36568.1"/>
    <property type="molecule type" value="Genomic_DNA"/>
</dbReference>
<name>A0A139WVW1_9CYAN</name>
<feature type="domain" description="HNH" evidence="1">
    <location>
        <begin position="50"/>
        <end position="88"/>
    </location>
</feature>
<dbReference type="Pfam" id="PF01844">
    <property type="entry name" value="HNH"/>
    <property type="match status" value="1"/>
</dbReference>
<dbReference type="Proteomes" id="UP000076925">
    <property type="component" value="Unassembled WGS sequence"/>
</dbReference>
<dbReference type="NCBIfam" id="TIGR02646">
    <property type="entry name" value="retron system putative HNH endonuclease"/>
    <property type="match status" value="1"/>
</dbReference>
<sequence>MKHIQKSREPDSLTKWKQKLGSRIPDWKSFAKGVKDDVYFSLLQEQGYICCYCGRPIARKQCHIEHYRPKSVYKQLTFEYTNLIASCQGEDEERPRVPVHCGHKKQAWFDEELMISPLDPNCPDYFKYSGSGEILPTDDPQKQASAKTTIQKLALDINKLRKLRRAAIDAVLQATNGLTGAEIQLLAQAYDKQDSGGRFTPFSAAITYTLKQYF</sequence>
<dbReference type="InterPro" id="IPR013467">
    <property type="entry name" value="HNH78-like"/>
</dbReference>
<proteinExistence type="predicted"/>
<dbReference type="Gene3D" id="1.10.30.50">
    <property type="match status" value="1"/>
</dbReference>
<evidence type="ECO:0000259" key="1">
    <source>
        <dbReference type="Pfam" id="PF01844"/>
    </source>
</evidence>
<dbReference type="AlphaFoldDB" id="A0A139WVW1"/>
<gene>
    <name evidence="2" type="ORF">WA1_43555</name>
</gene>
<dbReference type="GO" id="GO:0008270">
    <property type="term" value="F:zinc ion binding"/>
    <property type="evidence" value="ECO:0007669"/>
    <property type="project" value="InterPro"/>
</dbReference>